<dbReference type="EMBL" id="JADFTS010000002">
    <property type="protein sequence ID" value="KAF9618485.1"/>
    <property type="molecule type" value="Genomic_DNA"/>
</dbReference>
<evidence type="ECO:0000256" key="2">
    <source>
        <dbReference type="ARBA" id="ARBA00009074"/>
    </source>
</evidence>
<feature type="transmembrane region" description="Helical" evidence="6">
    <location>
        <begin position="232"/>
        <end position="250"/>
    </location>
</feature>
<reference evidence="7 8" key="1">
    <citation type="submission" date="2020-10" db="EMBL/GenBank/DDBJ databases">
        <title>The Coptis chinensis genome and diversification of protoberbering-type alkaloids.</title>
        <authorList>
            <person name="Wang B."/>
            <person name="Shu S."/>
            <person name="Song C."/>
            <person name="Liu Y."/>
        </authorList>
    </citation>
    <scope>NUCLEOTIDE SEQUENCE [LARGE SCALE GENOMIC DNA]</scope>
    <source>
        <strain evidence="7">HL-2020</strain>
        <tissue evidence="7">Leaf</tissue>
    </source>
</reference>
<dbReference type="AlphaFoldDB" id="A0A835IGF2"/>
<name>A0A835IGF2_9MAGN</name>
<organism evidence="7 8">
    <name type="scientific">Coptis chinensis</name>
    <dbReference type="NCBI Taxonomy" id="261450"/>
    <lineage>
        <taxon>Eukaryota</taxon>
        <taxon>Viridiplantae</taxon>
        <taxon>Streptophyta</taxon>
        <taxon>Embryophyta</taxon>
        <taxon>Tracheophyta</taxon>
        <taxon>Spermatophyta</taxon>
        <taxon>Magnoliopsida</taxon>
        <taxon>Ranunculales</taxon>
        <taxon>Ranunculaceae</taxon>
        <taxon>Coptidoideae</taxon>
        <taxon>Coptis</taxon>
    </lineage>
</organism>
<keyword evidence="5 6" id="KW-0472">Membrane</keyword>
<evidence type="ECO:0000256" key="1">
    <source>
        <dbReference type="ARBA" id="ARBA00004370"/>
    </source>
</evidence>
<dbReference type="Pfam" id="PF05055">
    <property type="entry name" value="DUF677"/>
    <property type="match status" value="1"/>
</dbReference>
<comment type="subcellular location">
    <subcellularLocation>
        <location evidence="1">Membrane</location>
    </subcellularLocation>
</comment>
<comment type="caution">
    <text evidence="7">The sequence shown here is derived from an EMBL/GenBank/DDBJ whole genome shotgun (WGS) entry which is preliminary data.</text>
</comment>
<evidence type="ECO:0000256" key="4">
    <source>
        <dbReference type="ARBA" id="ARBA00022989"/>
    </source>
</evidence>
<dbReference type="InterPro" id="IPR007749">
    <property type="entry name" value="DUF677"/>
</dbReference>
<dbReference type="OrthoDB" id="776561at2759"/>
<accession>A0A835IGF2</accession>
<dbReference type="PANTHER" id="PTHR31113:SF20">
    <property type="entry name" value="UPF0496 PROTEIN 2-RELATED"/>
    <property type="match status" value="1"/>
</dbReference>
<dbReference type="PANTHER" id="PTHR31113">
    <property type="entry name" value="UPF0496 PROTEIN 3-RELATED"/>
    <property type="match status" value="1"/>
</dbReference>
<evidence type="ECO:0000256" key="3">
    <source>
        <dbReference type="ARBA" id="ARBA00022692"/>
    </source>
</evidence>
<protein>
    <submittedName>
        <fullName evidence="7">Uncharacterized protein</fullName>
    </submittedName>
</protein>
<keyword evidence="8" id="KW-1185">Reference proteome</keyword>
<gene>
    <name evidence="7" type="ORF">IFM89_001886</name>
</gene>
<evidence type="ECO:0000313" key="7">
    <source>
        <dbReference type="EMBL" id="KAF9618485.1"/>
    </source>
</evidence>
<keyword evidence="3 6" id="KW-0812">Transmembrane</keyword>
<dbReference type="GO" id="GO:0016020">
    <property type="term" value="C:membrane"/>
    <property type="evidence" value="ECO:0007669"/>
    <property type="project" value="UniProtKB-SubCell"/>
</dbReference>
<evidence type="ECO:0000313" key="8">
    <source>
        <dbReference type="Proteomes" id="UP000631114"/>
    </source>
</evidence>
<dbReference type="Proteomes" id="UP000631114">
    <property type="component" value="Unassembled WGS sequence"/>
</dbReference>
<comment type="similarity">
    <text evidence="2">Belongs to the UPF0496 family.</text>
</comment>
<sequence length="395" mass="44697">MCESQRQMFMESWWARSPVINNHVSDTFIGGVTGDSSSGQADSLQSKLSVNEEYMGAFRTKSYIEICGKVQGQLRTTGEEEDQISPLSPFRTYSHLSENLLEPRQEILVELIETSNLHHLIIDYFEVSLEAFRICGLLLQVIDQTRADHRVVQRVIKLTKRVSNFGECSDDQYRIVFNELASFAQLDNPLSGSNRLKFSAIRSRYGLILVELTMKHRKVTRRAKVVRICKKASGISLVIACGAVAIVTLVLALHSLVGVVAAPGLVTVPLAALKKSVKAAQKEIKSSALVRFGAQLDAAAKGVYILNRDFDTLSRLVTRLHIEIEHRRSVASLCVKYQKRQMLKEVVKEFQSHESCFMEQLEELEDHVYLCFLTINRARRLVIQETVMHRQEENS</sequence>
<proteinExistence type="inferred from homology"/>
<keyword evidence="4 6" id="KW-1133">Transmembrane helix</keyword>
<evidence type="ECO:0000256" key="6">
    <source>
        <dbReference type="SAM" id="Phobius"/>
    </source>
</evidence>
<evidence type="ECO:0000256" key="5">
    <source>
        <dbReference type="ARBA" id="ARBA00023136"/>
    </source>
</evidence>